<feature type="non-terminal residue" evidence="2">
    <location>
        <position position="128"/>
    </location>
</feature>
<dbReference type="GO" id="GO:0009424">
    <property type="term" value="C:bacterial-type flagellum hook"/>
    <property type="evidence" value="ECO:0007669"/>
    <property type="project" value="InterPro"/>
</dbReference>
<dbReference type="EMBL" id="UINC01028569">
    <property type="protein sequence ID" value="SVB09773.1"/>
    <property type="molecule type" value="Genomic_DNA"/>
</dbReference>
<dbReference type="Pfam" id="PF00460">
    <property type="entry name" value="Flg_bb_rod"/>
    <property type="match status" value="1"/>
</dbReference>
<feature type="domain" description="Flagellar basal body rod protein N-terminal" evidence="1">
    <location>
        <begin position="8"/>
        <end position="34"/>
    </location>
</feature>
<evidence type="ECO:0000259" key="1">
    <source>
        <dbReference type="Pfam" id="PF00460"/>
    </source>
</evidence>
<name>A0A382B943_9ZZZZ</name>
<reference evidence="2" key="1">
    <citation type="submission" date="2018-05" db="EMBL/GenBank/DDBJ databases">
        <authorList>
            <person name="Lanie J.A."/>
            <person name="Ng W.-L."/>
            <person name="Kazmierczak K.M."/>
            <person name="Andrzejewski T.M."/>
            <person name="Davidsen T.M."/>
            <person name="Wayne K.J."/>
            <person name="Tettelin H."/>
            <person name="Glass J.I."/>
            <person name="Rusch D."/>
            <person name="Podicherti R."/>
            <person name="Tsui H.-C.T."/>
            <person name="Winkler M.E."/>
        </authorList>
    </citation>
    <scope>NUCLEOTIDE SEQUENCE</scope>
</reference>
<gene>
    <name evidence="2" type="ORF">METZ01_LOCUS162627</name>
</gene>
<dbReference type="PANTHER" id="PTHR30033">
    <property type="entry name" value="FLAGELLAR HOOK-ASSOCIATED PROTEIN 1"/>
    <property type="match status" value="1"/>
</dbReference>
<dbReference type="InterPro" id="IPR001444">
    <property type="entry name" value="Flag_bb_rod_N"/>
</dbReference>
<sequence>MADLLSIAGNSVKTNQSALAVIGNNIANADTDGYVRQELDIRENLPTRAGTVFLGTGALSSGVKRAYDSLVESSLRSSFSDLRSQAPIIDYTNRVVDLLGGENASLTPALDNFFNSFRDLGLDASSEL</sequence>
<dbReference type="InterPro" id="IPR002371">
    <property type="entry name" value="FlgK"/>
</dbReference>
<accession>A0A382B943</accession>
<dbReference type="AlphaFoldDB" id="A0A382B943"/>
<organism evidence="2">
    <name type="scientific">marine metagenome</name>
    <dbReference type="NCBI Taxonomy" id="408172"/>
    <lineage>
        <taxon>unclassified sequences</taxon>
        <taxon>metagenomes</taxon>
        <taxon>ecological metagenomes</taxon>
    </lineage>
</organism>
<proteinExistence type="predicted"/>
<dbReference type="GO" id="GO:0044780">
    <property type="term" value="P:bacterial-type flagellum assembly"/>
    <property type="evidence" value="ECO:0007669"/>
    <property type="project" value="InterPro"/>
</dbReference>
<evidence type="ECO:0000313" key="2">
    <source>
        <dbReference type="EMBL" id="SVB09773.1"/>
    </source>
</evidence>
<dbReference type="GO" id="GO:0005198">
    <property type="term" value="F:structural molecule activity"/>
    <property type="evidence" value="ECO:0007669"/>
    <property type="project" value="InterPro"/>
</dbReference>
<dbReference type="PANTHER" id="PTHR30033:SF1">
    <property type="entry name" value="FLAGELLAR HOOK-ASSOCIATED PROTEIN 1"/>
    <property type="match status" value="1"/>
</dbReference>
<protein>
    <recommendedName>
        <fullName evidence="1">Flagellar basal body rod protein N-terminal domain-containing protein</fullName>
    </recommendedName>
</protein>